<accession>A0A118ITZ7</accession>
<organism evidence="1 2">
    <name type="scientific">Cynara cardunculus var. scolymus</name>
    <name type="common">Globe artichoke</name>
    <name type="synonym">Cynara scolymus</name>
    <dbReference type="NCBI Taxonomy" id="59895"/>
    <lineage>
        <taxon>Eukaryota</taxon>
        <taxon>Viridiplantae</taxon>
        <taxon>Streptophyta</taxon>
        <taxon>Embryophyta</taxon>
        <taxon>Tracheophyta</taxon>
        <taxon>Spermatophyta</taxon>
        <taxon>Magnoliopsida</taxon>
        <taxon>eudicotyledons</taxon>
        <taxon>Gunneridae</taxon>
        <taxon>Pentapetalae</taxon>
        <taxon>asterids</taxon>
        <taxon>campanulids</taxon>
        <taxon>Asterales</taxon>
        <taxon>Asteraceae</taxon>
        <taxon>Carduoideae</taxon>
        <taxon>Cardueae</taxon>
        <taxon>Carduinae</taxon>
        <taxon>Cynara</taxon>
    </lineage>
</organism>
<gene>
    <name evidence="1" type="ORF">Ccrd_025809</name>
</gene>
<dbReference type="EMBL" id="LEKV01006914">
    <property type="protein sequence ID" value="KVH35859.1"/>
    <property type="molecule type" value="Genomic_DNA"/>
</dbReference>
<evidence type="ECO:0000313" key="2">
    <source>
        <dbReference type="Proteomes" id="UP000243975"/>
    </source>
</evidence>
<keyword evidence="2" id="KW-1185">Reference proteome</keyword>
<protein>
    <submittedName>
        <fullName evidence="1">Uncharacterized protein</fullName>
    </submittedName>
</protein>
<evidence type="ECO:0000313" key="1">
    <source>
        <dbReference type="EMBL" id="KVH35859.1"/>
    </source>
</evidence>
<name>A0A118ITZ7_CYNCS</name>
<comment type="caution">
    <text evidence="1">The sequence shown here is derived from an EMBL/GenBank/DDBJ whole genome shotgun (WGS) entry which is preliminary data.</text>
</comment>
<proteinExistence type="predicted"/>
<dbReference type="Gramene" id="KVH35859">
    <property type="protein sequence ID" value="KVH35859"/>
    <property type="gene ID" value="Ccrd_025809"/>
</dbReference>
<dbReference type="AlphaFoldDB" id="A0A118ITZ7"/>
<sequence length="28" mass="3445">MVKSKRVHEKWSCPDMEFLKVYFLCSRP</sequence>
<dbReference type="Proteomes" id="UP000243975">
    <property type="component" value="Unassembled WGS sequence"/>
</dbReference>
<reference evidence="1 2" key="1">
    <citation type="journal article" date="2016" name="Sci. Rep.">
        <title>The genome sequence of the outbreeding globe artichoke constructed de novo incorporating a phase-aware low-pass sequencing strategy of F1 progeny.</title>
        <authorList>
            <person name="Scaglione D."/>
            <person name="Reyes-Chin-Wo S."/>
            <person name="Acquadro A."/>
            <person name="Froenicke L."/>
            <person name="Portis E."/>
            <person name="Beitel C."/>
            <person name="Tirone M."/>
            <person name="Mauro R."/>
            <person name="Lo Monaco A."/>
            <person name="Mauromicale G."/>
            <person name="Faccioli P."/>
            <person name="Cattivelli L."/>
            <person name="Rieseberg L."/>
            <person name="Michelmore R."/>
            <person name="Lanteri S."/>
        </authorList>
    </citation>
    <scope>NUCLEOTIDE SEQUENCE [LARGE SCALE GENOMIC DNA]</scope>
    <source>
        <strain evidence="1">2C</strain>
    </source>
</reference>